<sequence>VPSGLDSCLCPWLRQINFHLMNILSPITVVFVFSLCQNLLLVVHIRQIVCVSLQFSIPEELEPGTLVGSLDKHFPPPFQLLTQEYLWMDEKTGNFYTTEERMDRETLCPKVTNAEDCFILQNAIVGPSGDLIQFSVIIEDINDNAPYFEYSEIHLNIPEDVAVGTSFLLDEQAQDKDSGHNGELQYHLKDSGGFFGLKVDGPSIEIVVQTALDRETQDVYQMHLVATDVSLESISATSTLIITVSDVNDNCPSFSSDNPQSIVIAGESPQNMVVAQIRALDPDTAPNAVITYSFSPKVSERVKKLFSIDSLTGHIRLTQELQSDKSEELVLKVQASSQHCPPADTQVTISVLPKANQEPTIKIGFIVEHQNQTMVLPENQPPTILAVLELEGDSSSKGSSLAIEGEMFFTLSPQNGKYLLSTSKPLDYEMKSEHHISVIMHERSAEGSMIIASRQVIRVLVGDVNDNAPQFTQSVYQLKVEENNQAGKSLLQLTASDADSGHNGRVTYTLDTYSSTVFTIDSMTGELFVSAPLDREQSDVHIVTVSARDNGYPPMESMATVSIFVLDQNDNPPVFVTPHFIFFIPENAPPFAQVGRVDVKDPDEGENGNTELNVLNSQGHFVVDNTQGTLHTTTNLDRETNDRYELFLLASDHGQPITLTSTARVTIFVEDINDNQPKVILPSSNSSCMTVPPSTLAGTMVTKIYAIDEDSGLNSEMTYSVVTPSQNNSPFLVDIKSGNITLSQQLLHKHLGMHHLFVVVRDGGKPAPLYTTVWVNLLINDSKEPCHLDRAPTWTGTSEFAQTPSMASICEMETTRSAKVTLLIGLGMMLLSTCLLVATAVLYIKKHNVIPLLVLKKKNSVSKRLTTGKLKYCMNSQPLAHIQLEAPEHNAKENLFQIRDVYLETVHAVTNSDCIFVTDAINDEDSQKQDKNGRRSLLV</sequence>
<dbReference type="PANTHER" id="PTHR24028:SF276">
    <property type="entry name" value="PROTOCADHERIN 20"/>
    <property type="match status" value="1"/>
</dbReference>
<evidence type="ECO:0000256" key="1">
    <source>
        <dbReference type="ARBA" id="ARBA00004251"/>
    </source>
</evidence>
<dbReference type="CDD" id="cd11304">
    <property type="entry name" value="Cadherin_repeat"/>
    <property type="match status" value="6"/>
</dbReference>
<feature type="domain" description="Cadherin" evidence="13">
    <location>
        <begin position="368"/>
        <end position="471"/>
    </location>
</feature>
<dbReference type="Ensembl" id="ENSGWIT00000017098.1">
    <property type="protein sequence ID" value="ENSGWIP00000015468.1"/>
    <property type="gene ID" value="ENSGWIG00000008684.1"/>
</dbReference>
<feature type="domain" description="Cadherin" evidence="13">
    <location>
        <begin position="472"/>
        <end position="575"/>
    </location>
</feature>
<keyword evidence="8 12" id="KW-1133">Transmembrane helix</keyword>
<keyword evidence="4" id="KW-0732">Signal</keyword>
<dbReference type="InterPro" id="IPR050174">
    <property type="entry name" value="Protocadherin/Cadherin-CA"/>
</dbReference>
<feature type="transmembrane region" description="Helical" evidence="12">
    <location>
        <begin position="820"/>
        <end position="844"/>
    </location>
</feature>
<dbReference type="Gene3D" id="2.60.40.60">
    <property type="entry name" value="Cadherins"/>
    <property type="match status" value="7"/>
</dbReference>
<dbReference type="GO" id="GO:0005886">
    <property type="term" value="C:plasma membrane"/>
    <property type="evidence" value="ECO:0007669"/>
    <property type="project" value="UniProtKB-SubCell"/>
</dbReference>
<reference evidence="14" key="3">
    <citation type="submission" date="2025-09" db="UniProtKB">
        <authorList>
            <consortium name="Ensembl"/>
        </authorList>
    </citation>
    <scope>IDENTIFICATION</scope>
</reference>
<comment type="subcellular location">
    <subcellularLocation>
        <location evidence="1">Cell membrane</location>
        <topology evidence="1">Single-pass type I membrane protein</topology>
    </subcellularLocation>
</comment>
<dbReference type="FunFam" id="2.60.40.60:FF:000116">
    <property type="entry name" value="Dachsous cadherin-related 2"/>
    <property type="match status" value="1"/>
</dbReference>
<dbReference type="AlphaFoldDB" id="A0A8C5ECJ4"/>
<dbReference type="FunFam" id="2.60.40.60:FF:000007">
    <property type="entry name" value="Protocadherin alpha 2"/>
    <property type="match status" value="1"/>
</dbReference>
<evidence type="ECO:0000256" key="6">
    <source>
        <dbReference type="ARBA" id="ARBA00022837"/>
    </source>
</evidence>
<keyword evidence="9 12" id="KW-0472">Membrane</keyword>
<name>A0A8C5ECJ4_GOUWI</name>
<dbReference type="SMART" id="SM00112">
    <property type="entry name" value="CA"/>
    <property type="match status" value="6"/>
</dbReference>
<accession>A0A8C5ECJ4</accession>
<evidence type="ECO:0000313" key="14">
    <source>
        <dbReference type="Ensembl" id="ENSGWIP00000015468.1"/>
    </source>
</evidence>
<dbReference type="PROSITE" id="PS00232">
    <property type="entry name" value="CADHERIN_1"/>
    <property type="match status" value="3"/>
</dbReference>
<dbReference type="Proteomes" id="UP000694680">
    <property type="component" value="Chromosome 10"/>
</dbReference>
<dbReference type="GO" id="GO:0007163">
    <property type="term" value="P:establishment or maintenance of cell polarity"/>
    <property type="evidence" value="ECO:0007669"/>
    <property type="project" value="UniProtKB-ARBA"/>
</dbReference>
<dbReference type="InterPro" id="IPR002126">
    <property type="entry name" value="Cadherin-like_dom"/>
</dbReference>
<feature type="domain" description="Cadherin" evidence="13">
    <location>
        <begin position="576"/>
        <end position="679"/>
    </location>
</feature>
<protein>
    <submittedName>
        <fullName evidence="14">Protocadherin 20</fullName>
    </submittedName>
</protein>
<reference evidence="14" key="2">
    <citation type="submission" date="2025-08" db="UniProtKB">
        <authorList>
            <consortium name="Ensembl"/>
        </authorList>
    </citation>
    <scope>IDENTIFICATION</scope>
</reference>
<dbReference type="FunFam" id="2.60.40.60:FF:000020">
    <property type="entry name" value="Dachsous cadherin-related 1b"/>
    <property type="match status" value="1"/>
</dbReference>
<feature type="domain" description="Cadherin" evidence="13">
    <location>
        <begin position="49"/>
        <end position="148"/>
    </location>
</feature>
<keyword evidence="6 11" id="KW-0106">Calcium</keyword>
<proteinExistence type="predicted"/>
<dbReference type="InterPro" id="IPR015919">
    <property type="entry name" value="Cadherin-like_sf"/>
</dbReference>
<feature type="domain" description="Cadherin" evidence="13">
    <location>
        <begin position="256"/>
        <end position="361"/>
    </location>
</feature>
<dbReference type="InterPro" id="IPR020894">
    <property type="entry name" value="Cadherin_CS"/>
</dbReference>
<evidence type="ECO:0000256" key="4">
    <source>
        <dbReference type="ARBA" id="ARBA00022729"/>
    </source>
</evidence>
<dbReference type="SUPFAM" id="SSF49313">
    <property type="entry name" value="Cadherin-like"/>
    <property type="match status" value="6"/>
</dbReference>
<keyword evidence="2" id="KW-1003">Cell membrane</keyword>
<evidence type="ECO:0000256" key="3">
    <source>
        <dbReference type="ARBA" id="ARBA00022692"/>
    </source>
</evidence>
<dbReference type="GO" id="GO:0009653">
    <property type="term" value="P:anatomical structure morphogenesis"/>
    <property type="evidence" value="ECO:0007669"/>
    <property type="project" value="UniProtKB-ARBA"/>
</dbReference>
<evidence type="ECO:0000256" key="7">
    <source>
        <dbReference type="ARBA" id="ARBA00022889"/>
    </source>
</evidence>
<evidence type="ECO:0000259" key="13">
    <source>
        <dbReference type="PROSITE" id="PS50268"/>
    </source>
</evidence>
<organism evidence="14 15">
    <name type="scientific">Gouania willdenowi</name>
    <name type="common">Blunt-snouted clingfish</name>
    <name type="synonym">Lepadogaster willdenowi</name>
    <dbReference type="NCBI Taxonomy" id="441366"/>
    <lineage>
        <taxon>Eukaryota</taxon>
        <taxon>Metazoa</taxon>
        <taxon>Chordata</taxon>
        <taxon>Craniata</taxon>
        <taxon>Vertebrata</taxon>
        <taxon>Euteleostomi</taxon>
        <taxon>Actinopterygii</taxon>
        <taxon>Neopterygii</taxon>
        <taxon>Teleostei</taxon>
        <taxon>Neoteleostei</taxon>
        <taxon>Acanthomorphata</taxon>
        <taxon>Ovalentaria</taxon>
        <taxon>Blenniimorphae</taxon>
        <taxon>Blenniiformes</taxon>
        <taxon>Gobiesocoidei</taxon>
        <taxon>Gobiesocidae</taxon>
        <taxon>Gobiesocinae</taxon>
        <taxon>Gouania</taxon>
    </lineage>
</organism>
<evidence type="ECO:0000256" key="11">
    <source>
        <dbReference type="PROSITE-ProRule" id="PRU00043"/>
    </source>
</evidence>
<dbReference type="GO" id="GO:0007156">
    <property type="term" value="P:homophilic cell adhesion via plasma membrane adhesion molecules"/>
    <property type="evidence" value="ECO:0007669"/>
    <property type="project" value="InterPro"/>
</dbReference>
<evidence type="ECO:0000256" key="12">
    <source>
        <dbReference type="SAM" id="Phobius"/>
    </source>
</evidence>
<dbReference type="PANTHER" id="PTHR24028">
    <property type="entry name" value="CADHERIN-87A"/>
    <property type="match status" value="1"/>
</dbReference>
<evidence type="ECO:0000256" key="2">
    <source>
        <dbReference type="ARBA" id="ARBA00022475"/>
    </source>
</evidence>
<feature type="domain" description="Cadherin" evidence="13">
    <location>
        <begin position="149"/>
        <end position="254"/>
    </location>
</feature>
<keyword evidence="3 12" id="KW-0812">Transmembrane</keyword>
<dbReference type="FunFam" id="2.60.40.60:FF:000016">
    <property type="entry name" value="Protocadherin 9"/>
    <property type="match status" value="1"/>
</dbReference>
<keyword evidence="10" id="KW-0325">Glycoprotein</keyword>
<keyword evidence="7" id="KW-0130">Cell adhesion</keyword>
<reference evidence="14" key="1">
    <citation type="submission" date="2020-06" db="EMBL/GenBank/DDBJ databases">
        <authorList>
            <consortium name="Wellcome Sanger Institute Data Sharing"/>
        </authorList>
    </citation>
    <scope>NUCLEOTIDE SEQUENCE [LARGE SCALE GENOMIC DNA]</scope>
</reference>
<dbReference type="PROSITE" id="PS50268">
    <property type="entry name" value="CADHERIN_2"/>
    <property type="match status" value="7"/>
</dbReference>
<evidence type="ECO:0000256" key="10">
    <source>
        <dbReference type="ARBA" id="ARBA00023180"/>
    </source>
</evidence>
<keyword evidence="15" id="KW-1185">Reference proteome</keyword>
<dbReference type="GO" id="GO:0005509">
    <property type="term" value="F:calcium ion binding"/>
    <property type="evidence" value="ECO:0007669"/>
    <property type="project" value="UniProtKB-UniRule"/>
</dbReference>
<feature type="domain" description="Cadherin" evidence="13">
    <location>
        <begin position="683"/>
        <end position="794"/>
    </location>
</feature>
<dbReference type="PRINTS" id="PR00205">
    <property type="entry name" value="CADHERIN"/>
</dbReference>
<evidence type="ECO:0000313" key="15">
    <source>
        <dbReference type="Proteomes" id="UP000694680"/>
    </source>
</evidence>
<evidence type="ECO:0000256" key="5">
    <source>
        <dbReference type="ARBA" id="ARBA00022737"/>
    </source>
</evidence>
<dbReference type="Pfam" id="PF00028">
    <property type="entry name" value="Cadherin"/>
    <property type="match status" value="5"/>
</dbReference>
<evidence type="ECO:0000256" key="9">
    <source>
        <dbReference type="ARBA" id="ARBA00023136"/>
    </source>
</evidence>
<dbReference type="FunFam" id="2.60.40.60:FF:000005">
    <property type="entry name" value="Protocadherin 9"/>
    <property type="match status" value="1"/>
</dbReference>
<keyword evidence="5" id="KW-0677">Repeat</keyword>
<evidence type="ECO:0000256" key="8">
    <source>
        <dbReference type="ARBA" id="ARBA00022989"/>
    </source>
</evidence>